<reference evidence="4 5" key="1">
    <citation type="journal article" date="2019" name="Int. J. Syst. Evol. Microbiol.">
        <title>The Global Catalogue of Microorganisms (GCM) 10K type strain sequencing project: providing services to taxonomists for standard genome sequencing and annotation.</title>
        <authorList>
            <consortium name="The Broad Institute Genomics Platform"/>
            <consortium name="The Broad Institute Genome Sequencing Center for Infectious Disease"/>
            <person name="Wu L."/>
            <person name="Ma J."/>
        </authorList>
    </citation>
    <scope>NUCLEOTIDE SEQUENCE [LARGE SCALE GENOMIC DNA]</scope>
    <source>
        <strain evidence="4 5">JCM 15478</strain>
    </source>
</reference>
<gene>
    <name evidence="4" type="ORF">GCM10009801_00470</name>
</gene>
<name>A0ABN2VD25_9ACTN</name>
<evidence type="ECO:0000256" key="3">
    <source>
        <dbReference type="SAM" id="SignalP"/>
    </source>
</evidence>
<sequence>MSTRTRTTARLVLVLLLALGPLAATGPAHAERERPGKPEVSLSRQEAGAGASVTVRGKGWRPKTLLTLLVCGQNAIGGTNTCSNDEGRAVTTGKDGTFRKRIPVTEPPKPCPCVVRATTVTGAHASADAAIKVAGHPVKPLPRDETGGRLTVLAARLDGDSGILNWFGAPEQRKLVLTVGNLGSERAKDPVFEVGTSHGVFAPKWERQQWRGTVDPGRKERIELPVELSSGAHGEYTVAAKHGAKVLTEQPWDVGRPWGVTLFWVLVFVVVPAAVFRLGMVAVDRVRPRQRTGAAPSPPPSSSRSPSPAPARAHAALASVRQIGAGRHVRPRPGRTPGPAPEPSPAAGDNGLPWFTPDTHPPVPKQEGP</sequence>
<proteinExistence type="predicted"/>
<feature type="region of interest" description="Disordered" evidence="1">
    <location>
        <begin position="289"/>
        <end position="369"/>
    </location>
</feature>
<accession>A0ABN2VD25</accession>
<dbReference type="EMBL" id="BAAAPE010000001">
    <property type="protein sequence ID" value="GAA2059626.1"/>
    <property type="molecule type" value="Genomic_DNA"/>
</dbReference>
<evidence type="ECO:0008006" key="6">
    <source>
        <dbReference type="Google" id="ProtNLM"/>
    </source>
</evidence>
<dbReference type="Gene3D" id="2.60.40.230">
    <property type="entry name" value="Neocarzinostatin-like"/>
    <property type="match status" value="1"/>
</dbReference>
<keyword evidence="2" id="KW-0812">Transmembrane</keyword>
<dbReference type="InterPro" id="IPR027273">
    <property type="entry name" value="Neocarzinostatin-like"/>
</dbReference>
<dbReference type="Proteomes" id="UP001500016">
    <property type="component" value="Unassembled WGS sequence"/>
</dbReference>
<evidence type="ECO:0000256" key="1">
    <source>
        <dbReference type="SAM" id="MobiDB-lite"/>
    </source>
</evidence>
<feature type="compositionally biased region" description="Pro residues" evidence="1">
    <location>
        <begin position="334"/>
        <end position="344"/>
    </location>
</feature>
<feature type="region of interest" description="Disordered" evidence="1">
    <location>
        <begin position="25"/>
        <end position="55"/>
    </location>
</feature>
<comment type="caution">
    <text evidence="4">The sequence shown here is derived from an EMBL/GenBank/DDBJ whole genome shotgun (WGS) entry which is preliminary data.</text>
</comment>
<organism evidence="4 5">
    <name type="scientific">Streptomyces albiaxialis</name>
    <dbReference type="NCBI Taxonomy" id="329523"/>
    <lineage>
        <taxon>Bacteria</taxon>
        <taxon>Bacillati</taxon>
        <taxon>Actinomycetota</taxon>
        <taxon>Actinomycetes</taxon>
        <taxon>Kitasatosporales</taxon>
        <taxon>Streptomycetaceae</taxon>
        <taxon>Streptomyces</taxon>
    </lineage>
</organism>
<evidence type="ECO:0000313" key="4">
    <source>
        <dbReference type="EMBL" id="GAA2059626.1"/>
    </source>
</evidence>
<evidence type="ECO:0000256" key="2">
    <source>
        <dbReference type="SAM" id="Phobius"/>
    </source>
</evidence>
<feature type="transmembrane region" description="Helical" evidence="2">
    <location>
        <begin position="262"/>
        <end position="283"/>
    </location>
</feature>
<evidence type="ECO:0000313" key="5">
    <source>
        <dbReference type="Proteomes" id="UP001500016"/>
    </source>
</evidence>
<keyword evidence="2" id="KW-1133">Transmembrane helix</keyword>
<feature type="chain" id="PRO_5045626623" description="Neocarzinostatin family protein" evidence="3">
    <location>
        <begin position="31"/>
        <end position="369"/>
    </location>
</feature>
<keyword evidence="5" id="KW-1185">Reference proteome</keyword>
<feature type="signal peptide" evidence="3">
    <location>
        <begin position="1"/>
        <end position="30"/>
    </location>
</feature>
<keyword evidence="3" id="KW-0732">Signal</keyword>
<feature type="compositionally biased region" description="Pro residues" evidence="1">
    <location>
        <begin position="359"/>
        <end position="369"/>
    </location>
</feature>
<protein>
    <recommendedName>
        <fullName evidence="6">Neocarzinostatin family protein</fullName>
    </recommendedName>
</protein>
<dbReference type="SUPFAM" id="SSF49319">
    <property type="entry name" value="Actinoxanthin-like"/>
    <property type="match status" value="1"/>
</dbReference>
<keyword evidence="2" id="KW-0472">Membrane</keyword>
<dbReference type="RefSeq" id="WP_425578071.1">
    <property type="nucleotide sequence ID" value="NZ_BAAAPE010000001.1"/>
</dbReference>
<feature type="compositionally biased region" description="Low complexity" evidence="1">
    <location>
        <begin position="302"/>
        <end position="319"/>
    </location>
</feature>